<keyword evidence="2" id="KW-0808">Transferase</keyword>
<dbReference type="GO" id="GO:0008168">
    <property type="term" value="F:methyltransferase activity"/>
    <property type="evidence" value="ECO:0007669"/>
    <property type="project" value="UniProtKB-KW"/>
</dbReference>
<dbReference type="InterPro" id="IPR029063">
    <property type="entry name" value="SAM-dependent_MTases_sf"/>
</dbReference>
<dbReference type="PANTHER" id="PTHR45581">
    <property type="entry name" value="PROTEIN CBG10435"/>
    <property type="match status" value="1"/>
</dbReference>
<protein>
    <submittedName>
        <fullName evidence="2">2-polyprenyl-3-methyl-5-hydroxy-6-metoxy-1, 4-benzoquinol methylase</fullName>
    </submittedName>
</protein>
<dbReference type="Gene3D" id="3.40.50.150">
    <property type="entry name" value="Vaccinia Virus protein VP39"/>
    <property type="match status" value="1"/>
</dbReference>
<dbReference type="AlphaFoldDB" id="A0A4R6WPI8"/>
<evidence type="ECO:0000313" key="3">
    <source>
        <dbReference type="Proteomes" id="UP000295783"/>
    </source>
</evidence>
<comment type="caution">
    <text evidence="2">The sequence shown here is derived from an EMBL/GenBank/DDBJ whole genome shotgun (WGS) entry which is preliminary data.</text>
</comment>
<organism evidence="2 3">
    <name type="scientific">Dongia mobilis</name>
    <dbReference type="NCBI Taxonomy" id="578943"/>
    <lineage>
        <taxon>Bacteria</taxon>
        <taxon>Pseudomonadati</taxon>
        <taxon>Pseudomonadota</taxon>
        <taxon>Alphaproteobacteria</taxon>
        <taxon>Rhodospirillales</taxon>
        <taxon>Dongiaceae</taxon>
        <taxon>Dongia</taxon>
    </lineage>
</organism>
<dbReference type="PANTHER" id="PTHR45581:SF3">
    <property type="entry name" value="METHYLTRANSFERASE DOMAIN-CONTAINING PROTEIN"/>
    <property type="match status" value="1"/>
</dbReference>
<gene>
    <name evidence="2" type="ORF">A8950_2835</name>
</gene>
<sequence>MQLDDIRQHWQNWASSFGKDLRATTKGRTAKMIECAAIGRTVARAAGSAGGKLRVLEVGCGNGFNCSWIATQFPDTIVTGVDYIPDMIEAAKQRRRDEGIDPARLHFAVDDALSLDHVDGQFEIVFTNRCIINLNTPELQRRAIEKLCQRVALEGHVMLIENSYEQRLRQDALRNAVELPARPIDVFNTFIHDGAIEHILDELGFEIVTSETISSLHDVVLYVLLPMINGGKVDYEHPIVEAAARLNIAMNAARDDSLGNIGQNRNVVGRRRAG</sequence>
<dbReference type="EMBL" id="SNYW01000010">
    <property type="protein sequence ID" value="TDQ80965.1"/>
    <property type="molecule type" value="Genomic_DNA"/>
</dbReference>
<dbReference type="RefSeq" id="WP_133614296.1">
    <property type="nucleotide sequence ID" value="NZ_SNYW01000010.1"/>
</dbReference>
<reference evidence="2 3" key="1">
    <citation type="submission" date="2019-03" db="EMBL/GenBank/DDBJ databases">
        <title>Genomic Encyclopedia of Type Strains, Phase III (KMG-III): the genomes of soil and plant-associated and newly described type strains.</title>
        <authorList>
            <person name="Whitman W."/>
        </authorList>
    </citation>
    <scope>NUCLEOTIDE SEQUENCE [LARGE SCALE GENOMIC DNA]</scope>
    <source>
        <strain evidence="2 3">CGMCC 1.7660</strain>
    </source>
</reference>
<evidence type="ECO:0000259" key="1">
    <source>
        <dbReference type="Pfam" id="PF13847"/>
    </source>
</evidence>
<keyword evidence="3" id="KW-1185">Reference proteome</keyword>
<feature type="domain" description="Methyltransferase" evidence="1">
    <location>
        <begin position="52"/>
        <end position="169"/>
    </location>
</feature>
<evidence type="ECO:0000313" key="2">
    <source>
        <dbReference type="EMBL" id="TDQ80965.1"/>
    </source>
</evidence>
<proteinExistence type="predicted"/>
<dbReference type="OrthoDB" id="9791837at2"/>
<dbReference type="CDD" id="cd02440">
    <property type="entry name" value="AdoMet_MTases"/>
    <property type="match status" value="1"/>
</dbReference>
<dbReference type="InterPro" id="IPR025714">
    <property type="entry name" value="Methyltranfer_dom"/>
</dbReference>
<dbReference type="Pfam" id="PF13847">
    <property type="entry name" value="Methyltransf_31"/>
    <property type="match status" value="1"/>
</dbReference>
<accession>A0A4R6WPI8</accession>
<name>A0A4R6WPI8_9PROT</name>
<dbReference type="SUPFAM" id="SSF53335">
    <property type="entry name" value="S-adenosyl-L-methionine-dependent methyltransferases"/>
    <property type="match status" value="1"/>
</dbReference>
<dbReference type="GO" id="GO:0032259">
    <property type="term" value="P:methylation"/>
    <property type="evidence" value="ECO:0007669"/>
    <property type="project" value="UniProtKB-KW"/>
</dbReference>
<keyword evidence="2" id="KW-0489">Methyltransferase</keyword>
<dbReference type="Proteomes" id="UP000295783">
    <property type="component" value="Unassembled WGS sequence"/>
</dbReference>